<dbReference type="PANTHER" id="PTHR28055">
    <property type="entry name" value="ALTERED INHERITANCE OF MITOCHONDRIA PROTEIN 41, MITOCHONDRIAL"/>
    <property type="match status" value="1"/>
</dbReference>
<gene>
    <name evidence="2" type="ORF">G4Y79_11040</name>
</gene>
<dbReference type="InterPro" id="IPR003789">
    <property type="entry name" value="Asn/Gln_tRNA_amidoTrase-B-like"/>
</dbReference>
<reference evidence="2 3" key="1">
    <citation type="submission" date="2020-02" db="EMBL/GenBank/DDBJ databases">
        <authorList>
            <person name="Zheng R.K."/>
            <person name="Sun C.M."/>
        </authorList>
    </citation>
    <scope>NUCLEOTIDE SEQUENCE [LARGE SCALE GENOMIC DNA]</scope>
    <source>
        <strain evidence="3">rifampicinis</strain>
    </source>
</reference>
<dbReference type="GO" id="GO:0016884">
    <property type="term" value="F:carbon-nitrogen ligase activity, with glutamine as amido-N-donor"/>
    <property type="evidence" value="ECO:0007669"/>
    <property type="project" value="InterPro"/>
</dbReference>
<dbReference type="Gene3D" id="1.10.1510.10">
    <property type="entry name" value="Uncharacterised protein YqeY/AIM41 PF09424, N-terminal domain"/>
    <property type="match status" value="1"/>
</dbReference>
<dbReference type="KEGG" id="pmet:G4Y79_11040"/>
<dbReference type="Proteomes" id="UP000594468">
    <property type="component" value="Chromosome"/>
</dbReference>
<keyword evidence="3" id="KW-1185">Reference proteome</keyword>
<feature type="region of interest" description="Disordered" evidence="1">
    <location>
        <begin position="112"/>
        <end position="138"/>
    </location>
</feature>
<proteinExistence type="predicted"/>
<name>A0A7S8EDB2_9CHLR</name>
<dbReference type="InterPro" id="IPR019004">
    <property type="entry name" value="YqeY/Aim41"/>
</dbReference>
<accession>A0A7S8EDB2</accession>
<organism evidence="2 3">
    <name type="scientific">Phototrophicus methaneseepsis</name>
    <dbReference type="NCBI Taxonomy" id="2710758"/>
    <lineage>
        <taxon>Bacteria</taxon>
        <taxon>Bacillati</taxon>
        <taxon>Chloroflexota</taxon>
        <taxon>Candidatus Thermofontia</taxon>
        <taxon>Phototrophicales</taxon>
        <taxon>Phototrophicaceae</taxon>
        <taxon>Phototrophicus</taxon>
    </lineage>
</organism>
<dbReference type="InterPro" id="IPR042184">
    <property type="entry name" value="YqeY/Aim41_N"/>
</dbReference>
<protein>
    <submittedName>
        <fullName evidence="2">GatB/YqeY domain-containing protein</fullName>
    </submittedName>
</protein>
<dbReference type="SUPFAM" id="SSF89095">
    <property type="entry name" value="GatB/YqeY motif"/>
    <property type="match status" value="1"/>
</dbReference>
<dbReference type="EMBL" id="CP062983">
    <property type="protein sequence ID" value="QPC84875.1"/>
    <property type="molecule type" value="Genomic_DNA"/>
</dbReference>
<evidence type="ECO:0000313" key="3">
    <source>
        <dbReference type="Proteomes" id="UP000594468"/>
    </source>
</evidence>
<dbReference type="AlphaFoldDB" id="A0A7S8EDB2"/>
<dbReference type="InterPro" id="IPR023168">
    <property type="entry name" value="GatB_Yqey_C_2"/>
</dbReference>
<sequence length="150" mass="16903">MAENAKEQLTVALKEAMRNKETERRNVIRLLQSAIKQVEVDEQHELSDEEVTDVLQKEAKKRRESIEELQSAGREEQAAAEAFELEVIMDFLPKQMTREEIEVMAKEAIAETGASSPKEMGKVMGIMSPKTKGRADGKMVSTVVRELLSQ</sequence>
<evidence type="ECO:0000256" key="1">
    <source>
        <dbReference type="SAM" id="MobiDB-lite"/>
    </source>
</evidence>
<dbReference type="Pfam" id="PF09424">
    <property type="entry name" value="YqeY"/>
    <property type="match status" value="1"/>
</dbReference>
<dbReference type="PANTHER" id="PTHR28055:SF1">
    <property type="entry name" value="ALTERED INHERITANCE OF MITOCHONDRIA PROTEIN 41, MITOCHONDRIAL"/>
    <property type="match status" value="1"/>
</dbReference>
<evidence type="ECO:0000313" key="2">
    <source>
        <dbReference type="EMBL" id="QPC84875.1"/>
    </source>
</evidence>
<dbReference type="RefSeq" id="WP_195172938.1">
    <property type="nucleotide sequence ID" value="NZ_CP062983.1"/>
</dbReference>
<dbReference type="Gene3D" id="1.10.10.410">
    <property type="match status" value="1"/>
</dbReference>